<dbReference type="EMBL" id="JAAWWL010000001">
    <property type="protein sequence ID" value="NKI30969.1"/>
    <property type="molecule type" value="Genomic_DNA"/>
</dbReference>
<dbReference type="PROSITE" id="PS51257">
    <property type="entry name" value="PROKAR_LIPOPROTEIN"/>
    <property type="match status" value="1"/>
</dbReference>
<keyword evidence="1" id="KW-0732">Signal</keyword>
<name>A0ABX1GM74_9FLAO</name>
<dbReference type="Gene3D" id="2.60.120.200">
    <property type="match status" value="1"/>
</dbReference>
<comment type="caution">
    <text evidence="2">The sequence shown here is derived from an EMBL/GenBank/DDBJ whole genome shotgun (WGS) entry which is preliminary data.</text>
</comment>
<organism evidence="2 3">
    <name type="scientific">Croceivirga thetidis</name>
    <dbReference type="NCBI Taxonomy" id="2721623"/>
    <lineage>
        <taxon>Bacteria</taxon>
        <taxon>Pseudomonadati</taxon>
        <taxon>Bacteroidota</taxon>
        <taxon>Flavobacteriia</taxon>
        <taxon>Flavobacteriales</taxon>
        <taxon>Flavobacteriaceae</taxon>
        <taxon>Croceivirga</taxon>
    </lineage>
</organism>
<evidence type="ECO:0000313" key="3">
    <source>
        <dbReference type="Proteomes" id="UP000718451"/>
    </source>
</evidence>
<dbReference type="Proteomes" id="UP000718451">
    <property type="component" value="Unassembled WGS sequence"/>
</dbReference>
<feature type="chain" id="PRO_5047268796" evidence="1">
    <location>
        <begin position="23"/>
        <end position="278"/>
    </location>
</feature>
<gene>
    <name evidence="2" type="ORF">HCU67_03375</name>
</gene>
<sequence length="278" mass="31150">MKRLSLLSILFMVLACSSDSDGINLPNEAIVNYEFSDGFETSSEEFDLLFPSDNSRWSNIQIVNPKSGFNRLTLSKTAFSEGNQSLLIDSKKSDEILSKVDIVKSGFSAPEEGKITIVADFYIDSEESISNLLLIDLECCSCWDSSVSENQCPGVRLMVTENDHLVIERGKIAGSTLSQNTTQIPRKEWFTITWEMQLSQSENGFNKLSIDGNEILSQNGMNMPNAEIFRTLFAEEGIEFELQEPLFYERLQIGATANPDGEDVLIYIDNFKLTITNT</sequence>
<keyword evidence="3" id="KW-1185">Reference proteome</keyword>
<evidence type="ECO:0000256" key="1">
    <source>
        <dbReference type="SAM" id="SignalP"/>
    </source>
</evidence>
<feature type="signal peptide" evidence="1">
    <location>
        <begin position="1"/>
        <end position="22"/>
    </location>
</feature>
<accession>A0ABX1GM74</accession>
<proteinExistence type="predicted"/>
<reference evidence="2 3" key="1">
    <citation type="submission" date="2020-04" db="EMBL/GenBank/DDBJ databases">
        <authorList>
            <person name="Yoon J."/>
        </authorList>
    </citation>
    <scope>NUCLEOTIDE SEQUENCE [LARGE SCALE GENOMIC DNA]</scope>
    <source>
        <strain evidence="2 3">DJ-13</strain>
    </source>
</reference>
<evidence type="ECO:0000313" key="2">
    <source>
        <dbReference type="EMBL" id="NKI30969.1"/>
    </source>
</evidence>
<dbReference type="RefSeq" id="WP_168551172.1">
    <property type="nucleotide sequence ID" value="NZ_JAAWWL010000001.1"/>
</dbReference>
<protein>
    <submittedName>
        <fullName evidence="2">Uncharacterized protein</fullName>
    </submittedName>
</protein>